<dbReference type="Proteomes" id="UP000030108">
    <property type="component" value="Unassembled WGS sequence"/>
</dbReference>
<evidence type="ECO:0000313" key="3">
    <source>
        <dbReference type="Proteomes" id="UP000030108"/>
    </source>
</evidence>
<name>X8JPT6_9AGAM</name>
<evidence type="ECO:0000256" key="1">
    <source>
        <dbReference type="SAM" id="MobiDB-lite"/>
    </source>
</evidence>
<feature type="region of interest" description="Disordered" evidence="1">
    <location>
        <begin position="469"/>
        <end position="507"/>
    </location>
</feature>
<dbReference type="EMBL" id="JATN01000310">
    <property type="protein sequence ID" value="EUC65985.1"/>
    <property type="molecule type" value="Genomic_DNA"/>
</dbReference>
<comment type="caution">
    <text evidence="2">The sequence shown here is derived from an EMBL/GenBank/DDBJ whole genome shotgun (WGS) entry which is preliminary data.</text>
</comment>
<feature type="compositionally biased region" description="Pro residues" evidence="1">
    <location>
        <begin position="367"/>
        <end position="379"/>
    </location>
</feature>
<feature type="compositionally biased region" description="Low complexity" evidence="1">
    <location>
        <begin position="428"/>
        <end position="453"/>
    </location>
</feature>
<sequence>MSAPLNNPLAALSPDQLTAVFQAMTMLYNLIAGPSFASGSISTYRSHRAAALTATASTLPKLQEGTYAQWAFTVGDAIRNAGLWDYISGDVTCPTDKTSKEYDLHIQESGAVRAVIIGALDHEKSFRYLGGTTTPKEAWDALRVRYHSSDDSAIRAIEEQLMGLRLEEGGNLIEHIALFKKLKRELDGSEFEVNPTRATQWIWRSLPSSYDHVVLQQQRSKVRNFDAICLELEAHYSSPTVSCSSSPTVTSYTASSSLPEFAREWNIPEDLRKLHLVGAINPALAARANDTCWDCLEIGHEANTPRCNFYRYRIELWGPDAPHRKQTLREPVEQQVNVHVNADADVDVDRVDDRPEPATESPITEPAGPPSRPESPCPASPMTVLALPTSSPSVTSDPLPSPHPSTQSHQPTNSSPSLSFCSIPEIDPNPNISTTPTLSSPSPIYGTLPTRPETPTELREAVQDLVSAVNGSDPLDQPSDWQGPPGRFPHTPASEILETPETPETSDSPIPCVFEEFEASQPLVFKDPQGTPGGTRMVNGGLLSALSLGRHSFTPWEDNNLEDLMESLNASEEASPGGLGSMFELLFPGGFFDLDAALPFSREIVDLFFAWYHAVRIHEGFEMLPKRVCKCGAVTR</sequence>
<accession>X8JPT6</accession>
<protein>
    <submittedName>
        <fullName evidence="2">Copia-like polyprotein/retrotransposon</fullName>
    </submittedName>
</protein>
<feature type="compositionally biased region" description="Polar residues" evidence="1">
    <location>
        <begin position="388"/>
        <end position="398"/>
    </location>
</feature>
<evidence type="ECO:0000313" key="2">
    <source>
        <dbReference type="EMBL" id="EUC65985.1"/>
    </source>
</evidence>
<dbReference type="OrthoDB" id="3203066at2759"/>
<proteinExistence type="predicted"/>
<reference evidence="3" key="1">
    <citation type="journal article" date="2014" name="Genome Announc.">
        <title>Draft genome sequence of the plant-pathogenic soil fungus Rhizoctonia solani anastomosis group 3 strain Rhs1AP.</title>
        <authorList>
            <person name="Cubeta M.A."/>
            <person name="Thomas E."/>
            <person name="Dean R.A."/>
            <person name="Jabaji S."/>
            <person name="Neate S.M."/>
            <person name="Tavantzis S."/>
            <person name="Toda T."/>
            <person name="Vilgalys R."/>
            <person name="Bharathan N."/>
            <person name="Fedorova-Abrams N."/>
            <person name="Pakala S.B."/>
            <person name="Pakala S.M."/>
            <person name="Zafar N."/>
            <person name="Joardar V."/>
            <person name="Losada L."/>
            <person name="Nierman W.C."/>
        </authorList>
    </citation>
    <scope>NUCLEOTIDE SEQUENCE [LARGE SCALE GENOMIC DNA]</scope>
    <source>
        <strain evidence="3">AG-3</strain>
    </source>
</reference>
<feature type="compositionally biased region" description="Basic and acidic residues" evidence="1">
    <location>
        <begin position="347"/>
        <end position="357"/>
    </location>
</feature>
<dbReference type="AlphaFoldDB" id="X8JPT6"/>
<organism evidence="2 3">
    <name type="scientific">Rhizoctonia solani AG-3 Rhs1AP</name>
    <dbReference type="NCBI Taxonomy" id="1086054"/>
    <lineage>
        <taxon>Eukaryota</taxon>
        <taxon>Fungi</taxon>
        <taxon>Dikarya</taxon>
        <taxon>Basidiomycota</taxon>
        <taxon>Agaricomycotina</taxon>
        <taxon>Agaricomycetes</taxon>
        <taxon>Cantharellales</taxon>
        <taxon>Ceratobasidiaceae</taxon>
        <taxon>Rhizoctonia</taxon>
    </lineage>
</organism>
<gene>
    <name evidence="2" type="ORF">RSOL_504330</name>
</gene>
<dbReference type="Pfam" id="PF14223">
    <property type="entry name" value="Retrotran_gag_2"/>
    <property type="match status" value="1"/>
</dbReference>
<feature type="non-terminal residue" evidence="2">
    <location>
        <position position="636"/>
    </location>
</feature>
<feature type="region of interest" description="Disordered" evidence="1">
    <location>
        <begin position="332"/>
        <end position="455"/>
    </location>
</feature>